<dbReference type="Gene3D" id="1.10.510.10">
    <property type="entry name" value="Transferase(Phosphotransferase) domain 1"/>
    <property type="match status" value="1"/>
</dbReference>
<dbReference type="InterPro" id="IPR002219">
    <property type="entry name" value="PKC_DAG/PE"/>
</dbReference>
<gene>
    <name evidence="15" type="primary">pkc-2</name>
    <name evidence="15" type="ORF">T4E_767</name>
</gene>
<evidence type="ECO:0000256" key="2">
    <source>
        <dbReference type="ARBA" id="ARBA00012513"/>
    </source>
</evidence>
<dbReference type="PROSITE" id="PS00479">
    <property type="entry name" value="ZF_DAG_PE_1"/>
    <property type="match status" value="1"/>
</dbReference>
<evidence type="ECO:0000256" key="5">
    <source>
        <dbReference type="ARBA" id="ARBA00022723"/>
    </source>
</evidence>
<evidence type="ECO:0000259" key="12">
    <source>
        <dbReference type="PROSITE" id="PS50004"/>
    </source>
</evidence>
<organism evidence="15 16">
    <name type="scientific">Trichinella pseudospiralis</name>
    <name type="common">Parasitic roundworm</name>
    <dbReference type="NCBI Taxonomy" id="6337"/>
    <lineage>
        <taxon>Eukaryota</taxon>
        <taxon>Metazoa</taxon>
        <taxon>Ecdysozoa</taxon>
        <taxon>Nematoda</taxon>
        <taxon>Enoplea</taxon>
        <taxon>Dorylaimia</taxon>
        <taxon>Trichinellida</taxon>
        <taxon>Trichinellidae</taxon>
        <taxon>Trichinella</taxon>
    </lineage>
</organism>
<dbReference type="AlphaFoldDB" id="A0A0V0XJQ3"/>
<dbReference type="InterPro" id="IPR035892">
    <property type="entry name" value="C2_domain_sf"/>
</dbReference>
<feature type="domain" description="C2" evidence="12">
    <location>
        <begin position="171"/>
        <end position="296"/>
    </location>
</feature>
<dbReference type="FunFam" id="3.30.200.20:FF:000103">
    <property type="entry name" value="Protein kinase C"/>
    <property type="match status" value="1"/>
</dbReference>
<dbReference type="PANTHER" id="PTHR24356">
    <property type="entry name" value="SERINE/THREONINE-PROTEIN KINASE"/>
    <property type="match status" value="1"/>
</dbReference>
<dbReference type="InterPro" id="IPR050236">
    <property type="entry name" value="Ser_Thr_kinase_AGC"/>
</dbReference>
<dbReference type="PRINTS" id="PR00008">
    <property type="entry name" value="DAGPEDOMAIN"/>
</dbReference>
<dbReference type="Gene3D" id="2.60.40.150">
    <property type="entry name" value="C2 domain"/>
    <property type="match status" value="1"/>
</dbReference>
<sequence>LFAAEEMNNDQEEATSLRQQEEANAVSATATTATADTEGDASQGMVRGFVRRGALRQKNVHEVRGHQFIARFFKQPTFCSHCKDFLWGLTKQGFQCKVCTLVVHKRCHEFVSFNCPGVDKGVDSDDPRAKHKWKVHTFSSPTFCDHCGSLFVHRRCMENVPKICGADHTERRGRINVKVTCEDKTLTVLIREAKNLVPMDPNGLSDPYVKVKLLPEPDGRLTKQKTKEPVDSWFKLLNQEEGEFYNIPVLRESEVEALRLKYQVMLAEHKPTNELYAVKILKKDVIVQDDDVECAMIEKRVLALAEKPPFLVQLHSCFQTMDRLFFVMEFVCGGDLMFQIQKVGKFKEPVAVFYAAEICIGIFYLHSKGIVYRDLKLDNIMLDIDGHVKITGMHTDYHNSNK</sequence>
<keyword evidence="8" id="KW-0862">Zinc</keyword>
<dbReference type="InterPro" id="IPR020454">
    <property type="entry name" value="DAG/PE-bd"/>
</dbReference>
<dbReference type="InterPro" id="IPR000719">
    <property type="entry name" value="Prot_kinase_dom"/>
</dbReference>
<dbReference type="EMBL" id="JYDU01000252">
    <property type="protein sequence ID" value="KRX88069.1"/>
    <property type="molecule type" value="Genomic_DNA"/>
</dbReference>
<dbReference type="Pfam" id="PF00130">
    <property type="entry name" value="C1_1"/>
    <property type="match status" value="1"/>
</dbReference>
<dbReference type="GO" id="GO:0035556">
    <property type="term" value="P:intracellular signal transduction"/>
    <property type="evidence" value="ECO:0007669"/>
    <property type="project" value="TreeGrafter"/>
</dbReference>
<evidence type="ECO:0000256" key="11">
    <source>
        <dbReference type="ARBA" id="ARBA00048679"/>
    </source>
</evidence>
<comment type="caution">
    <text evidence="15">The sequence shown here is derived from an EMBL/GenBank/DDBJ whole genome shotgun (WGS) entry which is preliminary data.</text>
</comment>
<dbReference type="InterPro" id="IPR011009">
    <property type="entry name" value="Kinase-like_dom_sf"/>
</dbReference>
<keyword evidence="6" id="KW-0547">Nucleotide-binding</keyword>
<evidence type="ECO:0000256" key="9">
    <source>
        <dbReference type="ARBA" id="ARBA00022840"/>
    </source>
</evidence>
<dbReference type="FunFam" id="3.30.60.20:FF:000006">
    <property type="entry name" value="Protein kinase C"/>
    <property type="match status" value="1"/>
</dbReference>
<evidence type="ECO:0000256" key="8">
    <source>
        <dbReference type="ARBA" id="ARBA00022833"/>
    </source>
</evidence>
<protein>
    <recommendedName>
        <fullName evidence="2">non-specific serine/threonine protein kinase</fullName>
        <ecNumber evidence="2">2.7.11.1</ecNumber>
    </recommendedName>
</protein>
<evidence type="ECO:0000256" key="10">
    <source>
        <dbReference type="ARBA" id="ARBA00047899"/>
    </source>
</evidence>
<dbReference type="PROSITE" id="PS50004">
    <property type="entry name" value="C2"/>
    <property type="match status" value="1"/>
</dbReference>
<name>A0A0V0XJQ3_TRIPS</name>
<keyword evidence="9" id="KW-0067">ATP-binding</keyword>
<evidence type="ECO:0000313" key="16">
    <source>
        <dbReference type="Proteomes" id="UP000054815"/>
    </source>
</evidence>
<dbReference type="EMBL" id="JYDU01000252">
    <property type="protein sequence ID" value="KRX88072.1"/>
    <property type="molecule type" value="Genomic_DNA"/>
</dbReference>
<dbReference type="SMART" id="SM00220">
    <property type="entry name" value="S_TKc"/>
    <property type="match status" value="1"/>
</dbReference>
<dbReference type="PROSITE" id="PS50011">
    <property type="entry name" value="PROTEIN_KINASE_DOM"/>
    <property type="match status" value="1"/>
</dbReference>
<keyword evidence="5" id="KW-0479">Metal-binding</keyword>
<keyword evidence="7 15" id="KW-0418">Kinase</keyword>
<accession>A0A0V0XJQ3</accession>
<dbReference type="SUPFAM" id="SSF49562">
    <property type="entry name" value="C2 domain (Calcium/lipid-binding domain, CaLB)"/>
    <property type="match status" value="1"/>
</dbReference>
<feature type="domain" description="Protein kinase" evidence="13">
    <location>
        <begin position="233"/>
        <end position="402"/>
    </location>
</feature>
<comment type="catalytic activity">
    <reaction evidence="11">
        <text>L-seryl-[protein] + ATP = O-phospho-L-seryl-[protein] + ADP + H(+)</text>
        <dbReference type="Rhea" id="RHEA:17989"/>
        <dbReference type="Rhea" id="RHEA-COMP:9863"/>
        <dbReference type="Rhea" id="RHEA-COMP:11604"/>
        <dbReference type="ChEBI" id="CHEBI:15378"/>
        <dbReference type="ChEBI" id="CHEBI:29999"/>
        <dbReference type="ChEBI" id="CHEBI:30616"/>
        <dbReference type="ChEBI" id="CHEBI:83421"/>
        <dbReference type="ChEBI" id="CHEBI:456216"/>
        <dbReference type="EC" id="2.7.11.1"/>
    </reaction>
</comment>
<comment type="similarity">
    <text evidence="1">Belongs to the protein kinase superfamily. AGC Ser/Thr protein kinase family. PKC subfamily.</text>
</comment>
<reference evidence="15 16" key="1">
    <citation type="submission" date="2015-01" db="EMBL/GenBank/DDBJ databases">
        <title>Evolution of Trichinella species and genotypes.</title>
        <authorList>
            <person name="Korhonen P.K."/>
            <person name="Edoardo P."/>
            <person name="Giuseppe L.R."/>
            <person name="Gasser R.B."/>
        </authorList>
    </citation>
    <scope>NUCLEOTIDE SEQUENCE [LARGE SCALE GENOMIC DNA]</scope>
    <source>
        <strain evidence="15">ISS141</strain>
    </source>
</reference>
<dbReference type="Gene3D" id="3.30.60.20">
    <property type="match status" value="2"/>
</dbReference>
<dbReference type="InterPro" id="IPR008271">
    <property type="entry name" value="Ser/Thr_kinase_AS"/>
</dbReference>
<dbReference type="PANTHER" id="PTHR24356:SF390">
    <property type="entry name" value="PROTEIN KINASE C, BRAIN ISOZYME-RELATED"/>
    <property type="match status" value="1"/>
</dbReference>
<comment type="catalytic activity">
    <reaction evidence="10">
        <text>L-threonyl-[protein] + ATP = O-phospho-L-threonyl-[protein] + ADP + H(+)</text>
        <dbReference type="Rhea" id="RHEA:46608"/>
        <dbReference type="Rhea" id="RHEA-COMP:11060"/>
        <dbReference type="Rhea" id="RHEA-COMP:11605"/>
        <dbReference type="ChEBI" id="CHEBI:15378"/>
        <dbReference type="ChEBI" id="CHEBI:30013"/>
        <dbReference type="ChEBI" id="CHEBI:30616"/>
        <dbReference type="ChEBI" id="CHEBI:61977"/>
        <dbReference type="ChEBI" id="CHEBI:456216"/>
        <dbReference type="EC" id="2.7.11.1"/>
    </reaction>
</comment>
<dbReference type="InterPro" id="IPR046349">
    <property type="entry name" value="C1-like_sf"/>
</dbReference>
<dbReference type="InterPro" id="IPR000008">
    <property type="entry name" value="C2_dom"/>
</dbReference>
<dbReference type="GO" id="GO:0046872">
    <property type="term" value="F:metal ion binding"/>
    <property type="evidence" value="ECO:0007669"/>
    <property type="project" value="UniProtKB-KW"/>
</dbReference>
<feature type="domain" description="Phorbol-ester/DAG-type" evidence="14">
    <location>
        <begin position="65"/>
        <end position="115"/>
    </location>
</feature>
<feature type="domain" description="Phorbol-ester/DAG-type" evidence="14">
    <location>
        <begin position="130"/>
        <end position="164"/>
    </location>
</feature>
<dbReference type="PROSITE" id="PS00108">
    <property type="entry name" value="PROTEIN_KINASE_ST"/>
    <property type="match status" value="1"/>
</dbReference>
<dbReference type="EC" id="2.7.11.1" evidence="2"/>
<dbReference type="Gene3D" id="3.30.200.20">
    <property type="entry name" value="Phosphorylase Kinase, domain 1"/>
    <property type="match status" value="1"/>
</dbReference>
<dbReference type="SMART" id="SM00109">
    <property type="entry name" value="C1"/>
    <property type="match status" value="2"/>
</dbReference>
<keyword evidence="4" id="KW-0808">Transferase</keyword>
<dbReference type="CDD" id="cd20833">
    <property type="entry name" value="C1_cPKC_rpt1"/>
    <property type="match status" value="1"/>
</dbReference>
<dbReference type="SUPFAM" id="SSF56112">
    <property type="entry name" value="Protein kinase-like (PK-like)"/>
    <property type="match status" value="1"/>
</dbReference>
<proteinExistence type="inferred from homology"/>
<dbReference type="SUPFAM" id="SSF57889">
    <property type="entry name" value="Cysteine-rich domain"/>
    <property type="match status" value="2"/>
</dbReference>
<evidence type="ECO:0000259" key="14">
    <source>
        <dbReference type="PROSITE" id="PS50081"/>
    </source>
</evidence>
<evidence type="ECO:0000256" key="7">
    <source>
        <dbReference type="ARBA" id="ARBA00022777"/>
    </source>
</evidence>
<dbReference type="Pfam" id="PF00168">
    <property type="entry name" value="C2"/>
    <property type="match status" value="1"/>
</dbReference>
<dbReference type="GO" id="GO:0005524">
    <property type="term" value="F:ATP binding"/>
    <property type="evidence" value="ECO:0007669"/>
    <property type="project" value="UniProtKB-KW"/>
</dbReference>
<dbReference type="GO" id="GO:0004674">
    <property type="term" value="F:protein serine/threonine kinase activity"/>
    <property type="evidence" value="ECO:0007669"/>
    <property type="project" value="UniProtKB-KW"/>
</dbReference>
<evidence type="ECO:0000256" key="3">
    <source>
        <dbReference type="ARBA" id="ARBA00022527"/>
    </source>
</evidence>
<evidence type="ECO:0000256" key="4">
    <source>
        <dbReference type="ARBA" id="ARBA00022679"/>
    </source>
</evidence>
<feature type="non-terminal residue" evidence="15">
    <location>
        <position position="1"/>
    </location>
</feature>
<evidence type="ECO:0000313" key="15">
    <source>
        <dbReference type="EMBL" id="KRX88069.1"/>
    </source>
</evidence>
<evidence type="ECO:0000256" key="6">
    <source>
        <dbReference type="ARBA" id="ARBA00022741"/>
    </source>
</evidence>
<evidence type="ECO:0000259" key="13">
    <source>
        <dbReference type="PROSITE" id="PS50011"/>
    </source>
</evidence>
<evidence type="ECO:0000256" key="1">
    <source>
        <dbReference type="ARBA" id="ARBA00005490"/>
    </source>
</evidence>
<dbReference type="Pfam" id="PF00069">
    <property type="entry name" value="Pkinase"/>
    <property type="match status" value="1"/>
</dbReference>
<dbReference type="Proteomes" id="UP000054815">
    <property type="component" value="Unassembled WGS sequence"/>
</dbReference>
<dbReference type="PROSITE" id="PS50081">
    <property type="entry name" value="ZF_DAG_PE_2"/>
    <property type="match status" value="2"/>
</dbReference>
<keyword evidence="3" id="KW-0723">Serine/threonine-protein kinase</keyword>